<organism evidence="3 4">
    <name type="scientific">Trypanosoma rangeli SC58</name>
    <dbReference type="NCBI Taxonomy" id="429131"/>
    <lineage>
        <taxon>Eukaryota</taxon>
        <taxon>Discoba</taxon>
        <taxon>Euglenozoa</taxon>
        <taxon>Kinetoplastea</taxon>
        <taxon>Metakinetoplastina</taxon>
        <taxon>Trypanosomatida</taxon>
        <taxon>Trypanosomatidae</taxon>
        <taxon>Trypanosoma</taxon>
        <taxon>Herpetosoma</taxon>
    </lineage>
</organism>
<dbReference type="GO" id="GO:0005730">
    <property type="term" value="C:nucleolus"/>
    <property type="evidence" value="ECO:0007669"/>
    <property type="project" value="TreeGrafter"/>
</dbReference>
<dbReference type="PANTHER" id="PTHR13500:SF0">
    <property type="entry name" value="NUCLEOLAR PRE-RIBOSOMAL-ASSOCIATED PROTEIN 1"/>
    <property type="match status" value="1"/>
</dbReference>
<dbReference type="InterPro" id="IPR039844">
    <property type="entry name" value="URB1"/>
</dbReference>
<keyword evidence="4" id="KW-1185">Reference proteome</keyword>
<dbReference type="Pfam" id="PF16201">
    <property type="entry name" value="NopRA1"/>
    <property type="match status" value="1"/>
</dbReference>
<name>A0A061JAK4_TRYRA</name>
<sequence>MALVEPLVGYLLSKYTDTVTEGLEKIRRHATTDGAFASAFLLHPQGLLALQEVMQRRELCAPALQTVTQLVEACDNAGVRSSVLREMCRGKAFWVLRRALASLSDAMLPVTMAALQFLAVVAISLPKLVLSRFGNTVPLQLSCFRLQLPYSQRRIRMVRVQFLLNLVATPHASTVEIVVCAHGYLTHLLEDAAELLQEGTETGVNLARAALRVFGELFIEGRMPSARKRSVLLAQKNIVRLLVKAVDHALVSEYASSILRRIVVELVESPCDYQVMRLETEDRGMPNYLLFFILRQLRPKSSPASARLVIFILHQAPDLIRPFFTRVSSHLGDDGGTSRISATTAAVATLNTMTRAMLTPIPYHLAAGKARLETVEARATTFFSMSSERVVEEICPAWVAEYVHRLINGSSDLLLLSFSIQLACAILTRAKAIQHLVAKLQDAQSEDEKTEGSRQEWETFDAKVQAALLKAIPRREEFWHRMTQQLHPMMIPVSNSKSEVKQGPPEKVVFLSQRMFLLMELYAEVFHLRMSWLSAVPSFLPTFRACVHPIEDALRRGEGAVTNWPAPSISALCSLLVSALSQGVSMTKLHHVTMSSTKKGVLEWPLLLSVMLWAVRHRNPCDEEGQLAWAWVARLVQWTVHSVTVRFVCELEEAFVWLATLEESTLPCFVHLINYLLQRSLSKAADRIAQELMQGDAGIIVCAARAFVAKAEEKSTLNDGGAVGPKKAGNQQQLPPRGNKKLRHEHTDKREDGAEVGGTAGGGHDLWTADLREHVAAFRKVTERVTHAWPERSARMRETLPIVFATARNDESGKRRIALTVLQAEKEHRSLRPIHDQLLEFCRTLRPPVPETDLEEEADLLSIVRCGDVNAVLRHLDGDNGPRPSVWCRFPTLGWEMAGLLLRRLNELSEGLLDGAEDVERAYCSLLTCGQFLLQTIANDATEVTHALLDRRHNEESTMGFLLLLLAATRLLLHRQAQSALLTLTAHVRLEDATVRAISHLLLCTYSGTVSTMDRVRYTTLLALSYLQQEQQGAGVQRHGGAEEAWHDVEASDEVGKQNEHGAALAEAQKTTTLHVFSGMLVPHVIMDQRFLIMNHQSTPHIAPEVDMLSLLVDMWTDEEVAAAALQCPARLHNTLLVNSKADVGWEVLRSLFPEFSVQDDVKLASFDALTAATVMDPRYLGPLLHAVLSMPAEQLPRKNIGTKCIPFLLRLLSFTDPQLRRLGATALSAVWTPSGPTRIVVGFARLKLTQLACKRGRATHQLQQGGDDATWNCPRLPAPVSAFLVMGLQPLTNAAYPLHNDIMRFLIETQEAFANPVPLHRFLTSFPLACITTPVMIKRHEATQNGTKSHIAAASAEELVRELQSEAPIHLDFIVRLIQFGCQTNGDVMALLRSESLQTMMLLVSMVAASAEIRLQLLRCIHVVCSTSSAVAKQALEGGHVLSWLLGFAAQLIREYGGCVYMYGEPLFMEVLTLLRKLSPLSLASALQAQQVRQQLELIRDGLLANHVTTKDVLDGVECVLQEMRREEMSAAGTARKRWAPHNDGRPVQRNKRR</sequence>
<feature type="region of interest" description="Disordered" evidence="1">
    <location>
        <begin position="1533"/>
        <end position="1555"/>
    </location>
</feature>
<evidence type="ECO:0000313" key="4">
    <source>
        <dbReference type="Proteomes" id="UP000031737"/>
    </source>
</evidence>
<dbReference type="PANTHER" id="PTHR13500">
    <property type="entry name" value="NUCLEOLAR PRERIBOSOMAL-ASSOCIATED PROTEIN 1"/>
    <property type="match status" value="1"/>
</dbReference>
<feature type="region of interest" description="Disordered" evidence="1">
    <location>
        <begin position="717"/>
        <end position="762"/>
    </location>
</feature>
<dbReference type="InterPro" id="IPR032436">
    <property type="entry name" value="URB1_C"/>
</dbReference>
<evidence type="ECO:0000259" key="2">
    <source>
        <dbReference type="Pfam" id="PF16201"/>
    </source>
</evidence>
<dbReference type="Proteomes" id="UP000031737">
    <property type="component" value="Unassembled WGS sequence"/>
</dbReference>
<feature type="domain" description="URB1 C-terminal" evidence="2">
    <location>
        <begin position="1207"/>
        <end position="1445"/>
    </location>
</feature>
<dbReference type="VEuPathDB" id="TriTrypDB:TRSC58_01163"/>
<gene>
    <name evidence="3" type="ORF">TRSC58_01163</name>
</gene>
<dbReference type="GO" id="GO:0000463">
    <property type="term" value="P:maturation of LSU-rRNA from tricistronic rRNA transcript (SSU-rRNA, 5.8S rRNA, LSU-rRNA)"/>
    <property type="evidence" value="ECO:0007669"/>
    <property type="project" value="TreeGrafter"/>
</dbReference>
<dbReference type="EMBL" id="AUPL01001163">
    <property type="protein sequence ID" value="ESL11096.1"/>
    <property type="molecule type" value="Genomic_DNA"/>
</dbReference>
<proteinExistence type="predicted"/>
<dbReference type="GO" id="GO:0000466">
    <property type="term" value="P:maturation of 5.8S rRNA from tricistronic rRNA transcript (SSU-rRNA, 5.8S rRNA, LSU-rRNA)"/>
    <property type="evidence" value="ECO:0007669"/>
    <property type="project" value="TreeGrafter"/>
</dbReference>
<dbReference type="OrthoDB" id="272231at2759"/>
<comment type="caution">
    <text evidence="3">The sequence shown here is derived from an EMBL/GenBank/DDBJ whole genome shotgun (WGS) entry which is preliminary data.</text>
</comment>
<accession>A0A061JAK4</accession>
<evidence type="ECO:0000256" key="1">
    <source>
        <dbReference type="SAM" id="MobiDB-lite"/>
    </source>
</evidence>
<protein>
    <recommendedName>
        <fullName evidence="2">URB1 C-terminal domain-containing protein</fullName>
    </recommendedName>
</protein>
<reference evidence="3 4" key="1">
    <citation type="submission" date="2013-07" db="EMBL/GenBank/DDBJ databases">
        <authorList>
            <person name="Stoco P.H."/>
            <person name="Wagner G."/>
            <person name="Gerber A."/>
            <person name="Zaha A."/>
            <person name="Thompson C."/>
            <person name="Bartholomeu D.C."/>
            <person name="Luckemeyer D.D."/>
            <person name="Bahia D."/>
            <person name="Loreto E."/>
            <person name="Prestes E.B."/>
            <person name="Lima F.M."/>
            <person name="Rodrigues-Luiz G."/>
            <person name="Vallejo G.A."/>
            <person name="Filho J.F."/>
            <person name="Monteiro K.M."/>
            <person name="Tyler K.M."/>
            <person name="de Almeida L.G."/>
            <person name="Ortiz M.F."/>
            <person name="Siervo M.A."/>
            <person name="de Moraes M.H."/>
            <person name="Cunha O.L."/>
            <person name="Mendonca-Neto R."/>
            <person name="Silva R."/>
            <person name="Teixeira S.M."/>
            <person name="Murta S.M."/>
            <person name="Sincero T.C."/>
            <person name="Mendes T.A."/>
            <person name="Urmenyi T.P."/>
            <person name="Silva V.G."/>
            <person name="da Rocha W.D."/>
            <person name="Andersson B."/>
            <person name="Romanha A.J."/>
            <person name="Steindel M."/>
            <person name="de Vasconcelos A.T."/>
            <person name="Grisard E.C."/>
        </authorList>
    </citation>
    <scope>NUCLEOTIDE SEQUENCE [LARGE SCALE GENOMIC DNA]</scope>
    <source>
        <strain evidence="3 4">SC58</strain>
    </source>
</reference>
<evidence type="ECO:0000313" key="3">
    <source>
        <dbReference type="EMBL" id="ESL11096.1"/>
    </source>
</evidence>